<evidence type="ECO:0008006" key="3">
    <source>
        <dbReference type="Google" id="ProtNLM"/>
    </source>
</evidence>
<comment type="caution">
    <text evidence="1">The sequence shown here is derived from an EMBL/GenBank/DDBJ whole genome shotgun (WGS) entry which is preliminary data.</text>
</comment>
<dbReference type="RefSeq" id="WP_133577446.1">
    <property type="nucleotide sequence ID" value="NZ_SNYC01000006.1"/>
</dbReference>
<dbReference type="Proteomes" id="UP000295620">
    <property type="component" value="Unassembled WGS sequence"/>
</dbReference>
<name>A0A4R6SSG0_9SPHI</name>
<accession>A0A4R6SSG0</accession>
<evidence type="ECO:0000313" key="2">
    <source>
        <dbReference type="Proteomes" id="UP000295620"/>
    </source>
</evidence>
<keyword evidence="2" id="KW-1185">Reference proteome</keyword>
<proteinExistence type="predicted"/>
<dbReference type="Gene3D" id="1.20.120.330">
    <property type="entry name" value="Nucleotidyltransferases domain 2"/>
    <property type="match status" value="1"/>
</dbReference>
<gene>
    <name evidence="1" type="ORF">ATK78_3604</name>
</gene>
<protein>
    <recommendedName>
        <fullName evidence="3">HEPN domain-containing protein</fullName>
    </recommendedName>
</protein>
<dbReference type="OrthoDB" id="1321649at2"/>
<sequence length="295" mass="33340">MKKSEYLKAVINLVHAQLDAECILCFDERKFACQNHGLLLKKDPMSENRIHLGLLVISAAGTDDLAFIKSSICSLQQDALSLTNDTISVTLLVHSREHVKAALLNGDGFFNSAVRNGNVMYLKPGINLTDFKITHSGYRHTELIKSTWLGRCDRAKVFYEAATHVLQHDICDVTLYQLVMAMEQICLGLTEIFFDYRSNLNDLDSLLGICDCIDEQFEMILPRKTDHDLRVYRTLLITAKDLCETDMIEAEFWMVDLLYQQCGAYIQAAIQLGDEQTAESTRKPVQVDPVAELVN</sequence>
<dbReference type="AlphaFoldDB" id="A0A4R6SSG0"/>
<reference evidence="1 2" key="1">
    <citation type="submission" date="2019-03" db="EMBL/GenBank/DDBJ databases">
        <title>Genomic Encyclopedia of Archaeal and Bacterial Type Strains, Phase II (KMG-II): from individual species to whole genera.</title>
        <authorList>
            <person name="Goeker M."/>
        </authorList>
    </citation>
    <scope>NUCLEOTIDE SEQUENCE [LARGE SCALE GENOMIC DNA]</scope>
    <source>
        <strain evidence="1 2">DSM 19035</strain>
    </source>
</reference>
<evidence type="ECO:0000313" key="1">
    <source>
        <dbReference type="EMBL" id="TDQ07478.1"/>
    </source>
</evidence>
<organism evidence="1 2">
    <name type="scientific">Pedobacter metabolipauper</name>
    <dbReference type="NCBI Taxonomy" id="425513"/>
    <lineage>
        <taxon>Bacteria</taxon>
        <taxon>Pseudomonadati</taxon>
        <taxon>Bacteroidota</taxon>
        <taxon>Sphingobacteriia</taxon>
        <taxon>Sphingobacteriales</taxon>
        <taxon>Sphingobacteriaceae</taxon>
        <taxon>Pedobacter</taxon>
    </lineage>
</organism>
<dbReference type="EMBL" id="SNYC01000006">
    <property type="protein sequence ID" value="TDQ07478.1"/>
    <property type="molecule type" value="Genomic_DNA"/>
</dbReference>